<dbReference type="GO" id="GO:0006896">
    <property type="term" value="P:Golgi to vacuole transport"/>
    <property type="evidence" value="ECO:0007669"/>
    <property type="project" value="TreeGrafter"/>
</dbReference>
<dbReference type="PROSITE" id="PS50192">
    <property type="entry name" value="T_SNARE"/>
    <property type="match status" value="1"/>
</dbReference>
<dbReference type="Proteomes" id="UP001212152">
    <property type="component" value="Unassembled WGS sequence"/>
</dbReference>
<dbReference type="GO" id="GO:0000149">
    <property type="term" value="F:SNARE binding"/>
    <property type="evidence" value="ECO:0007669"/>
    <property type="project" value="TreeGrafter"/>
</dbReference>
<keyword evidence="4" id="KW-1133">Transmembrane helix</keyword>
<keyword evidence="4" id="KW-0812">Transmembrane</keyword>
<dbReference type="GO" id="GO:0031201">
    <property type="term" value="C:SNARE complex"/>
    <property type="evidence" value="ECO:0007669"/>
    <property type="project" value="TreeGrafter"/>
</dbReference>
<dbReference type="PANTHER" id="PTHR19957">
    <property type="entry name" value="SYNTAXIN"/>
    <property type="match status" value="1"/>
</dbReference>
<dbReference type="SMART" id="SM00503">
    <property type="entry name" value="SynN"/>
    <property type="match status" value="1"/>
</dbReference>
<dbReference type="CDD" id="cd15840">
    <property type="entry name" value="SNARE_Qa"/>
    <property type="match status" value="1"/>
</dbReference>
<dbReference type="GO" id="GO:0048278">
    <property type="term" value="P:vesicle docking"/>
    <property type="evidence" value="ECO:0007669"/>
    <property type="project" value="TreeGrafter"/>
</dbReference>
<dbReference type="GO" id="GO:0006886">
    <property type="term" value="P:intracellular protein transport"/>
    <property type="evidence" value="ECO:0007669"/>
    <property type="project" value="InterPro"/>
</dbReference>
<evidence type="ECO:0000256" key="3">
    <source>
        <dbReference type="SAM" id="MobiDB-lite"/>
    </source>
</evidence>
<protein>
    <recommendedName>
        <fullName evidence="5">t-SNARE coiled-coil homology domain-containing protein</fullName>
    </recommendedName>
</protein>
<organism evidence="6 7">
    <name type="scientific">Geranomyces variabilis</name>
    <dbReference type="NCBI Taxonomy" id="109894"/>
    <lineage>
        <taxon>Eukaryota</taxon>
        <taxon>Fungi</taxon>
        <taxon>Fungi incertae sedis</taxon>
        <taxon>Chytridiomycota</taxon>
        <taxon>Chytridiomycota incertae sedis</taxon>
        <taxon>Chytridiomycetes</taxon>
        <taxon>Spizellomycetales</taxon>
        <taxon>Powellomycetaceae</taxon>
        <taxon>Geranomyces</taxon>
    </lineage>
</organism>
<evidence type="ECO:0000256" key="2">
    <source>
        <dbReference type="RuleBase" id="RU003858"/>
    </source>
</evidence>
<evidence type="ECO:0000259" key="5">
    <source>
        <dbReference type="PROSITE" id="PS50192"/>
    </source>
</evidence>
<keyword evidence="7" id="KW-1185">Reference proteome</keyword>
<feature type="compositionally biased region" description="Low complexity" evidence="3">
    <location>
        <begin position="26"/>
        <end position="39"/>
    </location>
</feature>
<feature type="transmembrane region" description="Helical" evidence="4">
    <location>
        <begin position="282"/>
        <end position="301"/>
    </location>
</feature>
<reference evidence="6" key="1">
    <citation type="submission" date="2020-05" db="EMBL/GenBank/DDBJ databases">
        <title>Phylogenomic resolution of chytrid fungi.</title>
        <authorList>
            <person name="Stajich J.E."/>
            <person name="Amses K."/>
            <person name="Simmons R."/>
            <person name="Seto K."/>
            <person name="Myers J."/>
            <person name="Bonds A."/>
            <person name="Quandt C.A."/>
            <person name="Barry K."/>
            <person name="Liu P."/>
            <person name="Grigoriev I."/>
            <person name="Longcore J.E."/>
            <person name="James T.Y."/>
        </authorList>
    </citation>
    <scope>NUCLEOTIDE SEQUENCE</scope>
    <source>
        <strain evidence="6">JEL0379</strain>
    </source>
</reference>
<dbReference type="InterPro" id="IPR045242">
    <property type="entry name" value="Syntaxin"/>
</dbReference>
<name>A0AAD5XUH1_9FUNG</name>
<comment type="caution">
    <text evidence="6">The sequence shown here is derived from an EMBL/GenBank/DDBJ whole genome shotgun (WGS) entry which is preliminary data.</text>
</comment>
<evidence type="ECO:0000313" key="6">
    <source>
        <dbReference type="EMBL" id="KAJ3182361.1"/>
    </source>
</evidence>
<dbReference type="SMART" id="SM00397">
    <property type="entry name" value="t_SNARE"/>
    <property type="match status" value="1"/>
</dbReference>
<evidence type="ECO:0000313" key="7">
    <source>
        <dbReference type="Proteomes" id="UP001212152"/>
    </source>
</evidence>
<evidence type="ECO:0000256" key="4">
    <source>
        <dbReference type="SAM" id="Phobius"/>
    </source>
</evidence>
<dbReference type="GO" id="GO:0012505">
    <property type="term" value="C:endomembrane system"/>
    <property type="evidence" value="ECO:0007669"/>
    <property type="project" value="TreeGrafter"/>
</dbReference>
<dbReference type="Gene3D" id="1.20.58.70">
    <property type="match status" value="1"/>
</dbReference>
<feature type="domain" description="T-SNARE coiled-coil homology" evidence="5">
    <location>
        <begin position="209"/>
        <end position="271"/>
    </location>
</feature>
<dbReference type="SUPFAM" id="SSF47661">
    <property type="entry name" value="t-snare proteins"/>
    <property type="match status" value="1"/>
</dbReference>
<feature type="region of interest" description="Disordered" evidence="3">
    <location>
        <begin position="26"/>
        <end position="45"/>
    </location>
</feature>
<keyword evidence="4" id="KW-0472">Membrane</keyword>
<dbReference type="InterPro" id="IPR010989">
    <property type="entry name" value="SNARE"/>
</dbReference>
<dbReference type="GO" id="GO:0005484">
    <property type="term" value="F:SNAP receptor activity"/>
    <property type="evidence" value="ECO:0007669"/>
    <property type="project" value="InterPro"/>
</dbReference>
<dbReference type="InterPro" id="IPR000727">
    <property type="entry name" value="T_SNARE_dom"/>
</dbReference>
<dbReference type="PROSITE" id="PS00914">
    <property type="entry name" value="SYNTAXIN"/>
    <property type="match status" value="1"/>
</dbReference>
<proteinExistence type="inferred from homology"/>
<sequence length="302" mass="33211">MSFGDLEKGVPGRTYSVPVWGTAGATSSAAAGSSNTAGAPFSPSQNTFERASHTIFTISANVATIQKLLAQFGTAKDTSDMRHRLHTMTEDTRDLVRQTGGDLKQILAQGKGTPSGSSPRRGREEEGYAERQKKMATQKLQKDFEEVLKRFQGVSKLAVEKSREYVAMAKAAHAGELSHGESDDESAPLMSSDQRQQLAVLDNEIDFNEALINEREQDLKGIEQSISEVNEIFRDLGTMVHEQQYMLDNIESNVQTVEINMENATGELRSADRYQRSTRNKLCCILVLAAIVVLVIVIIVIT</sequence>
<dbReference type="Gene3D" id="1.20.5.110">
    <property type="match status" value="1"/>
</dbReference>
<feature type="compositionally biased region" description="Basic and acidic residues" evidence="3">
    <location>
        <begin position="121"/>
        <end position="130"/>
    </location>
</feature>
<dbReference type="PANTHER" id="PTHR19957:SF38">
    <property type="entry name" value="LD27581P"/>
    <property type="match status" value="1"/>
</dbReference>
<dbReference type="EMBL" id="JADGJQ010000009">
    <property type="protein sequence ID" value="KAJ3182361.1"/>
    <property type="molecule type" value="Genomic_DNA"/>
</dbReference>
<comment type="similarity">
    <text evidence="1 2">Belongs to the syntaxin family.</text>
</comment>
<dbReference type="AlphaFoldDB" id="A0AAD5XUH1"/>
<dbReference type="Pfam" id="PF05739">
    <property type="entry name" value="SNARE"/>
    <property type="match status" value="1"/>
</dbReference>
<gene>
    <name evidence="6" type="ORF">HDU87_008524</name>
</gene>
<feature type="region of interest" description="Disordered" evidence="3">
    <location>
        <begin position="105"/>
        <end position="130"/>
    </location>
</feature>
<dbReference type="GO" id="GO:0006906">
    <property type="term" value="P:vesicle fusion"/>
    <property type="evidence" value="ECO:0007669"/>
    <property type="project" value="TreeGrafter"/>
</dbReference>
<dbReference type="InterPro" id="IPR006012">
    <property type="entry name" value="Syntaxin/epimorphin_CS"/>
</dbReference>
<dbReference type="Pfam" id="PF14523">
    <property type="entry name" value="Syntaxin_2"/>
    <property type="match status" value="1"/>
</dbReference>
<dbReference type="InterPro" id="IPR006011">
    <property type="entry name" value="Syntaxin_N"/>
</dbReference>
<dbReference type="FunFam" id="1.20.5.110:FF:000059">
    <property type="entry name" value="Related to syntaxin 12"/>
    <property type="match status" value="1"/>
</dbReference>
<accession>A0AAD5XUH1</accession>
<evidence type="ECO:0000256" key="1">
    <source>
        <dbReference type="ARBA" id="ARBA00009063"/>
    </source>
</evidence>